<dbReference type="Proteomes" id="UP001243375">
    <property type="component" value="Unassembled WGS sequence"/>
</dbReference>
<gene>
    <name evidence="1" type="ORF">QFC22_002914</name>
</gene>
<proteinExistence type="predicted"/>
<organism evidence="1 2">
    <name type="scientific">Naganishia vaughanmartiniae</name>
    <dbReference type="NCBI Taxonomy" id="1424756"/>
    <lineage>
        <taxon>Eukaryota</taxon>
        <taxon>Fungi</taxon>
        <taxon>Dikarya</taxon>
        <taxon>Basidiomycota</taxon>
        <taxon>Agaricomycotina</taxon>
        <taxon>Tremellomycetes</taxon>
        <taxon>Filobasidiales</taxon>
        <taxon>Filobasidiaceae</taxon>
        <taxon>Naganishia</taxon>
    </lineage>
</organism>
<accession>A0ACC2XB64</accession>
<evidence type="ECO:0000313" key="1">
    <source>
        <dbReference type="EMBL" id="KAJ9120017.1"/>
    </source>
</evidence>
<reference evidence="1" key="1">
    <citation type="submission" date="2023-04" db="EMBL/GenBank/DDBJ databases">
        <title>Draft Genome sequencing of Naganishia species isolated from polar environments using Oxford Nanopore Technology.</title>
        <authorList>
            <person name="Leo P."/>
            <person name="Venkateswaran K."/>
        </authorList>
    </citation>
    <scope>NUCLEOTIDE SEQUENCE</scope>
    <source>
        <strain evidence="1">MNA-CCFEE 5425</strain>
    </source>
</reference>
<name>A0ACC2XB64_9TREE</name>
<keyword evidence="2" id="KW-1185">Reference proteome</keyword>
<sequence>MPLPLPNLLIYLGAFVRPTALKPHLRVASVSHVDWTQLRREGYNAVVIDKDNCLTYPHRDSLDPSITKGWRALRAAFGPGNVLVVSNSAGTRSDIGGIAVRLCPSRSVPPTSDLPLRLCCRRNQYQEH</sequence>
<protein>
    <submittedName>
        <fullName evidence="1">Uncharacterized protein</fullName>
    </submittedName>
</protein>
<comment type="caution">
    <text evidence="1">The sequence shown here is derived from an EMBL/GenBank/DDBJ whole genome shotgun (WGS) entry which is preliminary data.</text>
</comment>
<dbReference type="EMBL" id="JASBWU010000007">
    <property type="protein sequence ID" value="KAJ9120017.1"/>
    <property type="molecule type" value="Genomic_DNA"/>
</dbReference>
<evidence type="ECO:0000313" key="2">
    <source>
        <dbReference type="Proteomes" id="UP001243375"/>
    </source>
</evidence>